<organism evidence="2 3">
    <name type="scientific">Vibrio brasiliensis LMG 20546</name>
    <dbReference type="NCBI Taxonomy" id="945543"/>
    <lineage>
        <taxon>Bacteria</taxon>
        <taxon>Pseudomonadati</taxon>
        <taxon>Pseudomonadota</taxon>
        <taxon>Gammaproteobacteria</taxon>
        <taxon>Vibrionales</taxon>
        <taxon>Vibrionaceae</taxon>
        <taxon>Vibrio</taxon>
        <taxon>Vibrio oreintalis group</taxon>
    </lineage>
</organism>
<protein>
    <submittedName>
        <fullName evidence="2">Protein kinase-like protein</fullName>
    </submittedName>
</protein>
<evidence type="ECO:0000259" key="1">
    <source>
        <dbReference type="Pfam" id="PF01636"/>
    </source>
</evidence>
<dbReference type="RefSeq" id="WP_006880320.1">
    <property type="nucleotide sequence ID" value="NZ_AEVS01000077.1"/>
</dbReference>
<comment type="caution">
    <text evidence="2">The sequence shown here is derived from an EMBL/GenBank/DDBJ whole genome shotgun (WGS) entry which is preliminary data.</text>
</comment>
<dbReference type="SUPFAM" id="SSF56112">
    <property type="entry name" value="Protein kinase-like (PK-like)"/>
    <property type="match status" value="2"/>
</dbReference>
<dbReference type="Pfam" id="PF01636">
    <property type="entry name" value="APH"/>
    <property type="match status" value="2"/>
</dbReference>
<sequence length="749" mass="86751">MEPEDTSLINRESAITGLSLVLDPCKMLSLMQNCFPDASIQSVSKIYIRYKPATNCLVKYLVDDLSGSRQWYAKAFTINDRDKLLRIEAEGKTRQLAPIVIIDKLLVLYPFPLDGKLKLLTRLVDHSALQQLFTRVLYPNTMTNRSIASIEVLQYKPERRFVARLIMNSGESVVLKAYTQQRYQLANLSRRRKLNSDYLLDVVGRSSKHRLLVHRWIDGQNLTLYYHSNELNPAPFRECGRYLADFHQHSKRKKVVEKTTTDFIYGIDQCVSGLINLIPDIEKQLVTIRSQLHAALTTLKSERSVIHGDFYAKQVLITTSGIRLIDLDDVCYWFSGYDLGLFIAHLERDHLLGTLSSEQSQTYQSALLAGYRQLRALRQSDVELFSAIGLLQLSHHPFRNAVCSWKSKIYQLVKRCAEHLSTYQLLINLPDAEQSLPRVSELLDPPCATQLLRDNLGHFSNQDTLVNIDVVRHKPGKRMLIEYTFKQPDGEQHAILGKVRLKRFDKHTWNVNHALYQDQFGENNSDRIMVPSPLGYAKSHHIWFQKKVTGTICFDDFCHDGEIAERIAQTLYKLHSSNVTTERTHSHQDEIELLEKYLNQAATRLPDNSDDILDVLSHCKRQINQLEALKSPTTIHRDFYHDQVLIDNDHVYLLDLDLLCNGDPALDIGNFIAHIEEQCLRQFDEPDYAQLKIERFIQRYQELAGCDLRSRIETFTTLSWARHIFISHRIPQRNPWTERIIQQCKQRIC</sequence>
<dbReference type="AlphaFoldDB" id="E8LWU1"/>
<proteinExistence type="predicted"/>
<dbReference type="Proteomes" id="UP000004371">
    <property type="component" value="Unassembled WGS sequence"/>
</dbReference>
<dbReference type="OrthoDB" id="581471at2"/>
<dbReference type="InterPro" id="IPR002575">
    <property type="entry name" value="Aminoglycoside_PTrfase"/>
</dbReference>
<feature type="domain" description="Aminoglycoside phosphotransferase" evidence="1">
    <location>
        <begin position="206"/>
        <end position="377"/>
    </location>
</feature>
<keyword evidence="2" id="KW-0808">Transferase</keyword>
<feature type="domain" description="Aminoglycoside phosphotransferase" evidence="1">
    <location>
        <begin position="530"/>
        <end position="676"/>
    </location>
</feature>
<dbReference type="Gene3D" id="3.90.1200.10">
    <property type="match status" value="2"/>
</dbReference>
<keyword evidence="2" id="KW-0418">Kinase</keyword>
<evidence type="ECO:0000313" key="2">
    <source>
        <dbReference type="EMBL" id="EGA64842.1"/>
    </source>
</evidence>
<dbReference type="eggNOG" id="COG0510">
    <property type="taxonomic scope" value="Bacteria"/>
</dbReference>
<name>E8LWU1_9VIBR</name>
<keyword evidence="3" id="KW-1185">Reference proteome</keyword>
<gene>
    <name evidence="2" type="ORF">VIBR0546_17468</name>
</gene>
<evidence type="ECO:0000313" key="3">
    <source>
        <dbReference type="Proteomes" id="UP000004371"/>
    </source>
</evidence>
<accession>E8LWU1</accession>
<dbReference type="GO" id="GO:0016301">
    <property type="term" value="F:kinase activity"/>
    <property type="evidence" value="ECO:0007669"/>
    <property type="project" value="UniProtKB-KW"/>
</dbReference>
<dbReference type="InterPro" id="IPR011009">
    <property type="entry name" value="Kinase-like_dom_sf"/>
</dbReference>
<dbReference type="EMBL" id="AEVS01000077">
    <property type="protein sequence ID" value="EGA64842.1"/>
    <property type="molecule type" value="Genomic_DNA"/>
</dbReference>
<reference evidence="2 3" key="1">
    <citation type="journal article" date="2012" name="Int. J. Syst. Evol. Microbiol.">
        <title>Vibrio caribbeanicus sp. nov., isolated from the marine sponge Scleritoderma cyanea.</title>
        <authorList>
            <person name="Hoffmann M."/>
            <person name="Monday S.R."/>
            <person name="Allard M.W."/>
            <person name="Strain E.A."/>
            <person name="Whittaker P."/>
            <person name="Naum M."/>
            <person name="McCarthy P.J."/>
            <person name="Lopez J.V."/>
            <person name="Fischer M."/>
            <person name="Brown E.W."/>
        </authorList>
    </citation>
    <scope>NUCLEOTIDE SEQUENCE [LARGE SCALE GENOMIC DNA]</scope>
    <source>
        <strain evidence="2 3">LMG 20546</strain>
    </source>
</reference>
<dbReference type="STRING" id="945543.VIBR0546_17468"/>